<accession>A0A1V5SIE5</accession>
<dbReference type="PANTHER" id="PTHR30290">
    <property type="entry name" value="PERIPLASMIC BINDING COMPONENT OF ABC TRANSPORTER"/>
    <property type="match status" value="1"/>
</dbReference>
<dbReference type="SUPFAM" id="SSF53850">
    <property type="entry name" value="Periplasmic binding protein-like II"/>
    <property type="match status" value="1"/>
</dbReference>
<dbReference type="Gene3D" id="3.10.105.10">
    <property type="entry name" value="Dipeptide-binding Protein, Domain 3"/>
    <property type="match status" value="1"/>
</dbReference>
<dbReference type="PIRSF" id="PIRSF002741">
    <property type="entry name" value="MppA"/>
    <property type="match status" value="1"/>
</dbReference>
<dbReference type="PANTHER" id="PTHR30290:SF10">
    <property type="entry name" value="PERIPLASMIC OLIGOPEPTIDE-BINDING PROTEIN-RELATED"/>
    <property type="match status" value="1"/>
</dbReference>
<dbReference type="GO" id="GO:0030288">
    <property type="term" value="C:outer membrane-bounded periplasmic space"/>
    <property type="evidence" value="ECO:0007669"/>
    <property type="project" value="UniProtKB-ARBA"/>
</dbReference>
<evidence type="ECO:0000256" key="1">
    <source>
        <dbReference type="ARBA" id="ARBA00004196"/>
    </source>
</evidence>
<evidence type="ECO:0000259" key="5">
    <source>
        <dbReference type="Pfam" id="PF00496"/>
    </source>
</evidence>
<keyword evidence="3" id="KW-0813">Transport</keyword>
<dbReference type="EMBL" id="MWBQ01000222">
    <property type="protein sequence ID" value="OQA54225.1"/>
    <property type="molecule type" value="Genomic_DNA"/>
</dbReference>
<dbReference type="Pfam" id="PF00496">
    <property type="entry name" value="SBP_bac_5"/>
    <property type="match status" value="1"/>
</dbReference>
<dbReference type="GO" id="GO:0015833">
    <property type="term" value="P:peptide transport"/>
    <property type="evidence" value="ECO:0007669"/>
    <property type="project" value="TreeGrafter"/>
</dbReference>
<dbReference type="GO" id="GO:0043190">
    <property type="term" value="C:ATP-binding cassette (ABC) transporter complex"/>
    <property type="evidence" value="ECO:0007669"/>
    <property type="project" value="InterPro"/>
</dbReference>
<dbReference type="Gene3D" id="3.40.190.10">
    <property type="entry name" value="Periplasmic binding protein-like II"/>
    <property type="match status" value="1"/>
</dbReference>
<sequence>MIQNKKKIVIVLLTVLSLFFLMTFISYGEEVILRIGSPNMVSTANLVFDDYLPVFAHISNPPLTKMNTEGQIVGQSAKLIEVSSDNTTWTFHLDDSLYWSDGQKVTPQDVKFTIEFIAQNVPWAGWLKEGLQDISIQEPNAVILKFNKPHTQINRDLSSYNLLPKHIWEKIESPQDYSNPGENIGCGPFYMKKVDLNAGIITMEKNPYWKGQTPQIGKIEIHLYNNVDVLSLALEKGDVDTYYRYASSYPYQNIERLKKTGRFDFVEKLNIGLYFLAFNLKRTPMSDFKFREAISYAINYPEILKLDALGYGNIPTRGFVPNSMDYFIETELLTYDLEKANRLLEEAGYIDSDKNGIREDLAGKDIDLTMLVEPDYVRRSELIKYYLEEVGIKVSMKNVDESTWIALKDQYEYDITVTRSSPWGMMVHGSWGTAYFDSRRTGEGVLHIVDDPIFLGLVDGLLSTTDPEKIKELAHSVQSYYAETLPAIALYWNMIITPFNREFTGWQPDPLFGIYNIDNFVNLKKVL</sequence>
<evidence type="ECO:0000256" key="3">
    <source>
        <dbReference type="ARBA" id="ARBA00022448"/>
    </source>
</evidence>
<comment type="subcellular location">
    <subcellularLocation>
        <location evidence="1">Cell envelope</location>
    </subcellularLocation>
</comment>
<gene>
    <name evidence="6" type="primary">nikA</name>
    <name evidence="6" type="ORF">BWY41_02197</name>
</gene>
<evidence type="ECO:0000256" key="2">
    <source>
        <dbReference type="ARBA" id="ARBA00005695"/>
    </source>
</evidence>
<dbReference type="InterPro" id="IPR030678">
    <property type="entry name" value="Peptide/Ni-bd"/>
</dbReference>
<evidence type="ECO:0000256" key="4">
    <source>
        <dbReference type="ARBA" id="ARBA00022729"/>
    </source>
</evidence>
<dbReference type="Proteomes" id="UP000485569">
    <property type="component" value="Unassembled WGS sequence"/>
</dbReference>
<proteinExistence type="inferred from homology"/>
<comment type="similarity">
    <text evidence="2">Belongs to the bacterial solute-binding protein 5 family.</text>
</comment>
<dbReference type="GO" id="GO:1904680">
    <property type="term" value="F:peptide transmembrane transporter activity"/>
    <property type="evidence" value="ECO:0007669"/>
    <property type="project" value="TreeGrafter"/>
</dbReference>
<protein>
    <submittedName>
        <fullName evidence="6">Nickel-binding periplasmic protein</fullName>
    </submittedName>
</protein>
<comment type="caution">
    <text evidence="6">The sequence shown here is derived from an EMBL/GenBank/DDBJ whole genome shotgun (WGS) entry which is preliminary data.</text>
</comment>
<feature type="domain" description="Solute-binding protein family 5" evidence="5">
    <location>
        <begin position="72"/>
        <end position="435"/>
    </location>
</feature>
<dbReference type="AlphaFoldDB" id="A0A1V5SIE5"/>
<dbReference type="CDD" id="cd00995">
    <property type="entry name" value="PBP2_NikA_DppA_OppA_like"/>
    <property type="match status" value="1"/>
</dbReference>
<dbReference type="InterPro" id="IPR039424">
    <property type="entry name" value="SBP_5"/>
</dbReference>
<keyword evidence="4" id="KW-0732">Signal</keyword>
<reference evidence="6" key="1">
    <citation type="submission" date="2017-02" db="EMBL/GenBank/DDBJ databases">
        <title>Delving into the versatile metabolic prowess of the omnipresent phylum Bacteroidetes.</title>
        <authorList>
            <person name="Nobu M.K."/>
            <person name="Mei R."/>
            <person name="Narihiro T."/>
            <person name="Kuroda K."/>
            <person name="Liu W.-T."/>
        </authorList>
    </citation>
    <scope>NUCLEOTIDE SEQUENCE</scope>
    <source>
        <strain evidence="6">ADurb.Bin276</strain>
    </source>
</reference>
<dbReference type="InterPro" id="IPR000914">
    <property type="entry name" value="SBP_5_dom"/>
</dbReference>
<name>A0A1V5SIE5_9BACT</name>
<organism evidence="6">
    <name type="scientific">Candidatus Atribacter allofermentans</name>
    <dbReference type="NCBI Taxonomy" id="1852833"/>
    <lineage>
        <taxon>Bacteria</taxon>
        <taxon>Pseudomonadati</taxon>
        <taxon>Atribacterota</taxon>
        <taxon>Atribacteria</taxon>
        <taxon>Atribacterales</taxon>
        <taxon>Atribacteraceae</taxon>
        <taxon>Atribacter</taxon>
    </lineage>
</organism>
<evidence type="ECO:0000313" key="6">
    <source>
        <dbReference type="EMBL" id="OQA54225.1"/>
    </source>
</evidence>